<organism evidence="1 2">
    <name type="scientific">Lupinus albus</name>
    <name type="common">White lupine</name>
    <name type="synonym">Lupinus termis</name>
    <dbReference type="NCBI Taxonomy" id="3870"/>
    <lineage>
        <taxon>Eukaryota</taxon>
        <taxon>Viridiplantae</taxon>
        <taxon>Streptophyta</taxon>
        <taxon>Embryophyta</taxon>
        <taxon>Tracheophyta</taxon>
        <taxon>Spermatophyta</taxon>
        <taxon>Magnoliopsida</taxon>
        <taxon>eudicotyledons</taxon>
        <taxon>Gunneridae</taxon>
        <taxon>Pentapetalae</taxon>
        <taxon>rosids</taxon>
        <taxon>fabids</taxon>
        <taxon>Fabales</taxon>
        <taxon>Fabaceae</taxon>
        <taxon>Papilionoideae</taxon>
        <taxon>50 kb inversion clade</taxon>
        <taxon>genistoids sensu lato</taxon>
        <taxon>core genistoids</taxon>
        <taxon>Genisteae</taxon>
        <taxon>Lupinus</taxon>
    </lineage>
</organism>
<keyword evidence="2" id="KW-1185">Reference proteome</keyword>
<evidence type="ECO:0000313" key="2">
    <source>
        <dbReference type="Proteomes" id="UP000447434"/>
    </source>
</evidence>
<comment type="caution">
    <text evidence="1">The sequence shown here is derived from an EMBL/GenBank/DDBJ whole genome shotgun (WGS) entry which is preliminary data.</text>
</comment>
<proteinExistence type="predicted"/>
<accession>A0A6A4NT67</accession>
<gene>
    <name evidence="1" type="ORF">Lalb_Chr18g0048291</name>
</gene>
<protein>
    <submittedName>
        <fullName evidence="1">Uncharacterized protein</fullName>
    </submittedName>
</protein>
<dbReference type="AlphaFoldDB" id="A0A6A4NT67"/>
<sequence>MLKIKGGKETLFPFSFQEFAHCSGLEVARNAGTRLVHDEGAWRVMVRCGGGESGNGALSIFFNSMVGNGFSIRFFRKKKETTQCHSKAWNKESISLDADI</sequence>
<evidence type="ECO:0000313" key="1">
    <source>
        <dbReference type="EMBL" id="KAE9593935.1"/>
    </source>
</evidence>
<dbReference type="EMBL" id="WOCE01000018">
    <property type="protein sequence ID" value="KAE9593935.1"/>
    <property type="molecule type" value="Genomic_DNA"/>
</dbReference>
<name>A0A6A4NT67_LUPAL</name>
<dbReference type="Proteomes" id="UP000447434">
    <property type="component" value="Chromosome 18"/>
</dbReference>
<reference evidence="2" key="1">
    <citation type="journal article" date="2020" name="Nat. Commun.">
        <title>Genome sequence of the cluster root forming white lupin.</title>
        <authorList>
            <person name="Hufnagel B."/>
            <person name="Marques A."/>
            <person name="Soriano A."/>
            <person name="Marques L."/>
            <person name="Divol F."/>
            <person name="Doumas P."/>
            <person name="Sallet E."/>
            <person name="Mancinotti D."/>
            <person name="Carrere S."/>
            <person name="Marande W."/>
            <person name="Arribat S."/>
            <person name="Keller J."/>
            <person name="Huneau C."/>
            <person name="Blein T."/>
            <person name="Aime D."/>
            <person name="Laguerre M."/>
            <person name="Taylor J."/>
            <person name="Schubert V."/>
            <person name="Nelson M."/>
            <person name="Geu-Flores F."/>
            <person name="Crespi M."/>
            <person name="Gallardo-Guerrero K."/>
            <person name="Delaux P.-M."/>
            <person name="Salse J."/>
            <person name="Berges H."/>
            <person name="Guyot R."/>
            <person name="Gouzy J."/>
            <person name="Peret B."/>
        </authorList>
    </citation>
    <scope>NUCLEOTIDE SEQUENCE [LARGE SCALE GENOMIC DNA]</scope>
    <source>
        <strain evidence="2">cv. Amiga</strain>
    </source>
</reference>